<dbReference type="CDD" id="cd06451">
    <property type="entry name" value="AGAT_like"/>
    <property type="match status" value="1"/>
</dbReference>
<comment type="caution">
    <text evidence="9">The sequence shown here is derived from an EMBL/GenBank/DDBJ whole genome shotgun (WGS) entry which is preliminary data.</text>
</comment>
<dbReference type="InterPro" id="IPR015421">
    <property type="entry name" value="PyrdxlP-dep_Trfase_major"/>
</dbReference>
<evidence type="ECO:0000259" key="8">
    <source>
        <dbReference type="Pfam" id="PF00266"/>
    </source>
</evidence>
<accession>A0AAE5CDD2</accession>
<sequence length="376" mass="41104">MSEIYPPFEPPRRILMGPGPSNVSSRVYRALARPTIGHLDPAFLEMMNQVSDQLRLLFGTANRLTFAVSGTGSAGMETAFVNALEAGDTAIVGVNGVFGQRMCSVAERCGARVVTVEAPWGEPLDVGELIDTWRAHEDARLLAVVHAETSTGVRQPLEELGAALRESETLFVVDAVTSLGGIPVRVDDWGIDICYSGTQKCLSVPPGLAPITFSERALERSRSRGGSVQSWYLDVGMIASYWGAERSYHHTAPINMLYALHEGLRIVLEEGLETRHERHRSLGERLQSGLTERGLELLVAEPYRLPQLTSVRLPDGVDEGAMRRELLDRYGIEVGGGLGPLAGEIWRVGLMGETCRWENVLSFHAALDELLEDNGT</sequence>
<evidence type="ECO:0000256" key="3">
    <source>
        <dbReference type="ARBA" id="ARBA00022576"/>
    </source>
</evidence>
<dbReference type="InterPro" id="IPR000192">
    <property type="entry name" value="Aminotrans_V_dom"/>
</dbReference>
<protein>
    <submittedName>
        <fullName evidence="9">Alanine--glyoxylate aminotransferase family protein</fullName>
    </submittedName>
</protein>
<evidence type="ECO:0000256" key="4">
    <source>
        <dbReference type="ARBA" id="ARBA00022679"/>
    </source>
</evidence>
<dbReference type="InterPro" id="IPR015422">
    <property type="entry name" value="PyrdxlP-dep_Trfase_small"/>
</dbReference>
<dbReference type="InterPro" id="IPR015424">
    <property type="entry name" value="PyrdxlP-dep_Trfase"/>
</dbReference>
<name>A0AAE5CDD2_9BACT</name>
<evidence type="ECO:0000313" key="9">
    <source>
        <dbReference type="EMBL" id="NIR75554.1"/>
    </source>
</evidence>
<evidence type="ECO:0000313" key="10">
    <source>
        <dbReference type="Proteomes" id="UP000702544"/>
    </source>
</evidence>
<keyword evidence="5 7" id="KW-0663">Pyridoxal phosphate</keyword>
<dbReference type="GO" id="GO:0019265">
    <property type="term" value="P:glycine biosynthetic process, by transamination of glyoxylate"/>
    <property type="evidence" value="ECO:0007669"/>
    <property type="project" value="TreeGrafter"/>
</dbReference>
<dbReference type="GO" id="GO:0004760">
    <property type="term" value="F:L-serine-pyruvate transaminase activity"/>
    <property type="evidence" value="ECO:0007669"/>
    <property type="project" value="TreeGrafter"/>
</dbReference>
<proteinExistence type="inferred from homology"/>
<feature type="modified residue" description="N6-(pyridoxal phosphate)lysine" evidence="7">
    <location>
        <position position="200"/>
    </location>
</feature>
<evidence type="ECO:0000256" key="5">
    <source>
        <dbReference type="ARBA" id="ARBA00022898"/>
    </source>
</evidence>
<gene>
    <name evidence="9" type="ORF">GWO12_10675</name>
</gene>
<feature type="domain" description="Aminotransferase class V" evidence="8">
    <location>
        <begin position="35"/>
        <end position="337"/>
    </location>
</feature>
<organism evidence="9 10">
    <name type="scientific">Candidatus Kutchimonas denitrificans</name>
    <dbReference type="NCBI Taxonomy" id="3056748"/>
    <lineage>
        <taxon>Bacteria</taxon>
        <taxon>Pseudomonadati</taxon>
        <taxon>Gemmatimonadota</taxon>
        <taxon>Gemmatimonadia</taxon>
        <taxon>Candidatus Palauibacterales</taxon>
        <taxon>Candidatus Palauibacteraceae</taxon>
        <taxon>Candidatus Kutchimonas</taxon>
    </lineage>
</organism>
<dbReference type="FunFam" id="3.40.640.10:FF:000027">
    <property type="entry name" value="Serine--pyruvate aminotransferase, mitochondrial"/>
    <property type="match status" value="1"/>
</dbReference>
<dbReference type="GO" id="GO:0008453">
    <property type="term" value="F:alanine-glyoxylate transaminase activity"/>
    <property type="evidence" value="ECO:0007669"/>
    <property type="project" value="TreeGrafter"/>
</dbReference>
<comment type="cofactor">
    <cofactor evidence="1 7">
        <name>pyridoxal 5'-phosphate</name>
        <dbReference type="ChEBI" id="CHEBI:597326"/>
    </cofactor>
</comment>
<feature type="binding site" evidence="6">
    <location>
        <position position="347"/>
    </location>
    <ligand>
        <name>substrate</name>
    </ligand>
</feature>
<evidence type="ECO:0000256" key="7">
    <source>
        <dbReference type="PIRSR" id="PIRSR000524-50"/>
    </source>
</evidence>
<comment type="similarity">
    <text evidence="2">Belongs to the class-V pyridoxal-phosphate-dependent aminotransferase family.</text>
</comment>
<dbReference type="Gene3D" id="3.90.1150.10">
    <property type="entry name" value="Aspartate Aminotransferase, domain 1"/>
    <property type="match status" value="1"/>
</dbReference>
<keyword evidence="4" id="KW-0808">Transferase</keyword>
<evidence type="ECO:0000256" key="6">
    <source>
        <dbReference type="PIRSR" id="PIRSR000524-1"/>
    </source>
</evidence>
<evidence type="ECO:0000256" key="2">
    <source>
        <dbReference type="ARBA" id="ARBA00009236"/>
    </source>
</evidence>
<dbReference type="AlphaFoldDB" id="A0AAE5CDD2"/>
<dbReference type="Pfam" id="PF00266">
    <property type="entry name" value="Aminotran_5"/>
    <property type="match status" value="1"/>
</dbReference>
<evidence type="ECO:0000256" key="1">
    <source>
        <dbReference type="ARBA" id="ARBA00001933"/>
    </source>
</evidence>
<dbReference type="PANTHER" id="PTHR21152:SF40">
    <property type="entry name" value="ALANINE--GLYOXYLATE AMINOTRANSFERASE"/>
    <property type="match status" value="1"/>
</dbReference>
<dbReference type="Gene3D" id="3.40.640.10">
    <property type="entry name" value="Type I PLP-dependent aspartate aminotransferase-like (Major domain)"/>
    <property type="match status" value="1"/>
</dbReference>
<dbReference type="SUPFAM" id="SSF53383">
    <property type="entry name" value="PLP-dependent transferases"/>
    <property type="match status" value="1"/>
</dbReference>
<reference evidence="9 10" key="1">
    <citation type="submission" date="2020-01" db="EMBL/GenBank/DDBJ databases">
        <title>Genomes assembled from Gulf of Kutch pelagic sediment metagenomes.</title>
        <authorList>
            <person name="Chandrashekar M."/>
            <person name="Mahajan M.S."/>
            <person name="Dave K.J."/>
            <person name="Vatsa P."/>
            <person name="Nathani N.M."/>
        </authorList>
    </citation>
    <scope>NUCLEOTIDE SEQUENCE [LARGE SCALE GENOMIC DNA]</scope>
    <source>
        <strain evidence="9">KS3-K002</strain>
    </source>
</reference>
<dbReference type="InterPro" id="IPR024169">
    <property type="entry name" value="SP_NH2Trfase/AEP_transaminase"/>
</dbReference>
<dbReference type="Proteomes" id="UP000702544">
    <property type="component" value="Unassembled WGS sequence"/>
</dbReference>
<dbReference type="EMBL" id="JAACAK010000083">
    <property type="protein sequence ID" value="NIR75554.1"/>
    <property type="molecule type" value="Genomic_DNA"/>
</dbReference>
<dbReference type="PIRSF" id="PIRSF000524">
    <property type="entry name" value="SPT"/>
    <property type="match status" value="1"/>
</dbReference>
<dbReference type="PANTHER" id="PTHR21152">
    <property type="entry name" value="AMINOTRANSFERASE CLASS V"/>
    <property type="match status" value="1"/>
</dbReference>
<keyword evidence="3 9" id="KW-0032">Aminotransferase</keyword>